<feature type="non-terminal residue" evidence="1">
    <location>
        <position position="1"/>
    </location>
</feature>
<keyword evidence="1" id="KW-0695">RNA-directed DNA polymerase</keyword>
<keyword evidence="1" id="KW-0808">Transferase</keyword>
<dbReference type="EMBL" id="BKCJ011221896">
    <property type="protein sequence ID" value="GFD05976.1"/>
    <property type="molecule type" value="Genomic_DNA"/>
</dbReference>
<name>A0A699TAH6_TANCI</name>
<comment type="caution">
    <text evidence="1">The sequence shown here is derived from an EMBL/GenBank/DDBJ whole genome shotgun (WGS) entry which is preliminary data.</text>
</comment>
<feature type="non-terminal residue" evidence="1">
    <location>
        <position position="63"/>
    </location>
</feature>
<keyword evidence="1" id="KW-0548">Nucleotidyltransferase</keyword>
<dbReference type="GO" id="GO:0003964">
    <property type="term" value="F:RNA-directed DNA polymerase activity"/>
    <property type="evidence" value="ECO:0007669"/>
    <property type="project" value="UniProtKB-KW"/>
</dbReference>
<dbReference type="SUPFAM" id="SSF56672">
    <property type="entry name" value="DNA/RNA polymerases"/>
    <property type="match status" value="1"/>
</dbReference>
<gene>
    <name evidence="1" type="ORF">Tci_877945</name>
</gene>
<dbReference type="InterPro" id="IPR043502">
    <property type="entry name" value="DNA/RNA_pol_sf"/>
</dbReference>
<sequence>THPIVWDLSDVFPEELPGIPPERVVEFGHVAFLGHIVSADGITMDPTKVDAITKWLRPKTVTE</sequence>
<protein>
    <submittedName>
        <fullName evidence="1">Putative reverse transcriptase domain-containing protein</fullName>
    </submittedName>
</protein>
<organism evidence="1">
    <name type="scientific">Tanacetum cinerariifolium</name>
    <name type="common">Dalmatian daisy</name>
    <name type="synonym">Chrysanthemum cinerariifolium</name>
    <dbReference type="NCBI Taxonomy" id="118510"/>
    <lineage>
        <taxon>Eukaryota</taxon>
        <taxon>Viridiplantae</taxon>
        <taxon>Streptophyta</taxon>
        <taxon>Embryophyta</taxon>
        <taxon>Tracheophyta</taxon>
        <taxon>Spermatophyta</taxon>
        <taxon>Magnoliopsida</taxon>
        <taxon>eudicotyledons</taxon>
        <taxon>Gunneridae</taxon>
        <taxon>Pentapetalae</taxon>
        <taxon>asterids</taxon>
        <taxon>campanulids</taxon>
        <taxon>Asterales</taxon>
        <taxon>Asteraceae</taxon>
        <taxon>Asteroideae</taxon>
        <taxon>Anthemideae</taxon>
        <taxon>Anthemidinae</taxon>
        <taxon>Tanacetum</taxon>
    </lineage>
</organism>
<accession>A0A699TAH6</accession>
<reference evidence="1" key="1">
    <citation type="journal article" date="2019" name="Sci. Rep.">
        <title>Draft genome of Tanacetum cinerariifolium, the natural source of mosquito coil.</title>
        <authorList>
            <person name="Yamashiro T."/>
            <person name="Shiraishi A."/>
            <person name="Satake H."/>
            <person name="Nakayama K."/>
        </authorList>
    </citation>
    <scope>NUCLEOTIDE SEQUENCE</scope>
</reference>
<dbReference type="AlphaFoldDB" id="A0A699TAH6"/>
<proteinExistence type="predicted"/>
<evidence type="ECO:0000313" key="1">
    <source>
        <dbReference type="EMBL" id="GFD05976.1"/>
    </source>
</evidence>